<dbReference type="CDD" id="cd02274">
    <property type="entry name" value="DHDPR_N"/>
    <property type="match status" value="1"/>
</dbReference>
<dbReference type="PROSITE" id="PS01298">
    <property type="entry name" value="DAPB"/>
    <property type="match status" value="1"/>
</dbReference>
<dbReference type="NCBIfam" id="TIGR00036">
    <property type="entry name" value="dapB"/>
    <property type="match status" value="1"/>
</dbReference>
<dbReference type="Pfam" id="PF05173">
    <property type="entry name" value="DapB_C"/>
    <property type="match status" value="1"/>
</dbReference>
<comment type="catalytic activity">
    <reaction evidence="12 13">
        <text>(S)-2,3,4,5-tetrahydrodipicolinate + NAD(+) + H2O = (2S,4S)-4-hydroxy-2,3,4,5-tetrahydrodipicolinate + NADH + H(+)</text>
        <dbReference type="Rhea" id="RHEA:35323"/>
        <dbReference type="ChEBI" id="CHEBI:15377"/>
        <dbReference type="ChEBI" id="CHEBI:15378"/>
        <dbReference type="ChEBI" id="CHEBI:16845"/>
        <dbReference type="ChEBI" id="CHEBI:57540"/>
        <dbReference type="ChEBI" id="CHEBI:57945"/>
        <dbReference type="ChEBI" id="CHEBI:67139"/>
        <dbReference type="EC" id="1.17.1.8"/>
    </reaction>
</comment>
<dbReference type="GO" id="GO:0050661">
    <property type="term" value="F:NADP binding"/>
    <property type="evidence" value="ECO:0007669"/>
    <property type="project" value="UniProtKB-UniRule"/>
</dbReference>
<evidence type="ECO:0000259" key="15">
    <source>
        <dbReference type="Pfam" id="PF05173"/>
    </source>
</evidence>
<evidence type="ECO:0000313" key="17">
    <source>
        <dbReference type="Proteomes" id="UP000235731"/>
    </source>
</evidence>
<gene>
    <name evidence="13" type="primary">dapB</name>
    <name evidence="16" type="ORF">C0197_01830</name>
</gene>
<dbReference type="EMBL" id="PNIE01000027">
    <property type="protein sequence ID" value="PMP63807.1"/>
    <property type="molecule type" value="Genomic_DNA"/>
</dbReference>
<keyword evidence="6 13" id="KW-0560">Oxidoreductase</keyword>
<comment type="caution">
    <text evidence="13">Lacks conserved residue(s) required for the propagation of feature annotation.</text>
</comment>
<feature type="binding site" evidence="13">
    <location>
        <position position="35"/>
    </location>
    <ligand>
        <name>NAD(+)</name>
        <dbReference type="ChEBI" id="CHEBI:57540"/>
    </ligand>
</feature>
<dbReference type="GO" id="GO:0005829">
    <property type="term" value="C:cytosol"/>
    <property type="evidence" value="ECO:0007669"/>
    <property type="project" value="TreeGrafter"/>
</dbReference>
<feature type="binding site" evidence="13">
    <location>
        <begin position="9"/>
        <end position="14"/>
    </location>
    <ligand>
        <name>NAD(+)</name>
        <dbReference type="ChEBI" id="CHEBI:57540"/>
    </ligand>
</feature>
<evidence type="ECO:0000256" key="3">
    <source>
        <dbReference type="ARBA" id="ARBA00022605"/>
    </source>
</evidence>
<evidence type="ECO:0000256" key="10">
    <source>
        <dbReference type="ARBA" id="ARBA00038983"/>
    </source>
</evidence>
<keyword evidence="8 13" id="KW-0457">Lysine biosynthesis</keyword>
<dbReference type="PIRSF" id="PIRSF000161">
    <property type="entry name" value="DHPR"/>
    <property type="match status" value="1"/>
</dbReference>
<dbReference type="InterPro" id="IPR022664">
    <property type="entry name" value="DapB_N_CS"/>
</dbReference>
<dbReference type="GO" id="GO:0019877">
    <property type="term" value="P:diaminopimelate biosynthetic process"/>
    <property type="evidence" value="ECO:0007669"/>
    <property type="project" value="UniProtKB-UniRule"/>
</dbReference>
<proteinExistence type="inferred from homology"/>
<feature type="active site" description="Proton donor" evidence="13">
    <location>
        <position position="161"/>
    </location>
</feature>
<feature type="binding site" evidence="13">
    <location>
        <begin position="167"/>
        <end position="168"/>
    </location>
    <ligand>
        <name>(S)-2,3,4,5-tetrahydrodipicolinate</name>
        <dbReference type="ChEBI" id="CHEBI:16845"/>
    </ligand>
</feature>
<dbReference type="HAMAP" id="MF_00102">
    <property type="entry name" value="DapB"/>
    <property type="match status" value="1"/>
</dbReference>
<dbReference type="EC" id="1.17.1.8" evidence="10 13"/>
<comment type="similarity">
    <text evidence="1 13">Belongs to the DapB family.</text>
</comment>
<evidence type="ECO:0000256" key="11">
    <source>
        <dbReference type="ARBA" id="ARBA00049080"/>
    </source>
</evidence>
<dbReference type="PANTHER" id="PTHR20836:SF0">
    <property type="entry name" value="4-HYDROXY-TETRAHYDRODIPICOLINATE REDUCTASE 1, CHLOROPLASTIC-RELATED"/>
    <property type="match status" value="1"/>
</dbReference>
<keyword evidence="2 13" id="KW-0963">Cytoplasm</keyword>
<keyword evidence="4 13" id="KW-0521">NADP</keyword>
<keyword evidence="3 13" id="KW-0028">Amino-acid biosynthesis</keyword>
<evidence type="ECO:0000256" key="12">
    <source>
        <dbReference type="ARBA" id="ARBA00049396"/>
    </source>
</evidence>
<dbReference type="SUPFAM" id="SSF51735">
    <property type="entry name" value="NAD(P)-binding Rossmann-fold domains"/>
    <property type="match status" value="1"/>
</dbReference>
<evidence type="ECO:0000256" key="2">
    <source>
        <dbReference type="ARBA" id="ARBA00022490"/>
    </source>
</evidence>
<comment type="caution">
    <text evidence="16">The sequence shown here is derived from an EMBL/GenBank/DDBJ whole genome shotgun (WGS) entry which is preliminary data.</text>
</comment>
<dbReference type="GO" id="GO:0016726">
    <property type="term" value="F:oxidoreductase activity, acting on CH or CH2 groups, NAD or NADP as acceptor"/>
    <property type="evidence" value="ECO:0007669"/>
    <property type="project" value="UniProtKB-UniRule"/>
</dbReference>
<evidence type="ECO:0000256" key="8">
    <source>
        <dbReference type="ARBA" id="ARBA00023154"/>
    </source>
</evidence>
<dbReference type="InterPro" id="IPR000846">
    <property type="entry name" value="DapB_N"/>
</dbReference>
<keyword evidence="5 13" id="KW-0220">Diaminopimelate biosynthesis</keyword>
<dbReference type="InterPro" id="IPR022663">
    <property type="entry name" value="DapB_C"/>
</dbReference>
<dbReference type="UniPathway" id="UPA00034">
    <property type="reaction ID" value="UER00018"/>
</dbReference>
<dbReference type="InterPro" id="IPR036291">
    <property type="entry name" value="NAD(P)-bd_dom_sf"/>
</dbReference>
<feature type="domain" description="Dihydrodipicolinate reductase N-terminal" evidence="14">
    <location>
        <begin position="4"/>
        <end position="127"/>
    </location>
</feature>
<dbReference type="Gene3D" id="3.30.360.10">
    <property type="entry name" value="Dihydrodipicolinate Reductase, domain 2"/>
    <property type="match status" value="1"/>
</dbReference>
<evidence type="ECO:0000256" key="4">
    <source>
        <dbReference type="ARBA" id="ARBA00022857"/>
    </source>
</evidence>
<feature type="binding site" evidence="13">
    <location>
        <position position="158"/>
    </location>
    <ligand>
        <name>(S)-2,3,4,5-tetrahydrodipicolinate</name>
        <dbReference type="ChEBI" id="CHEBI:16845"/>
    </ligand>
</feature>
<dbReference type="AlphaFoldDB" id="A0A2N7PKN5"/>
<comment type="function">
    <text evidence="13">Catalyzes the conversion of 4-hydroxy-tetrahydrodipicolinate (HTPA) to tetrahydrodipicolinate.</text>
</comment>
<protein>
    <recommendedName>
        <fullName evidence="10 13">4-hydroxy-tetrahydrodipicolinate reductase</fullName>
        <shortName evidence="13">HTPA reductase</shortName>
        <ecNumber evidence="10 13">1.17.1.8</ecNumber>
    </recommendedName>
</protein>
<comment type="pathway">
    <text evidence="9 13">Amino-acid biosynthesis; L-lysine biosynthesis via DAP pathway; (S)-tetrahydrodipicolinate from L-aspartate: step 4/4.</text>
</comment>
<evidence type="ECO:0000259" key="14">
    <source>
        <dbReference type="Pfam" id="PF01113"/>
    </source>
</evidence>
<comment type="catalytic activity">
    <reaction evidence="11 13">
        <text>(S)-2,3,4,5-tetrahydrodipicolinate + NADP(+) + H2O = (2S,4S)-4-hydroxy-2,3,4,5-tetrahydrodipicolinate + NADPH + H(+)</text>
        <dbReference type="Rhea" id="RHEA:35331"/>
        <dbReference type="ChEBI" id="CHEBI:15377"/>
        <dbReference type="ChEBI" id="CHEBI:15378"/>
        <dbReference type="ChEBI" id="CHEBI:16845"/>
        <dbReference type="ChEBI" id="CHEBI:57783"/>
        <dbReference type="ChEBI" id="CHEBI:58349"/>
        <dbReference type="ChEBI" id="CHEBI:67139"/>
        <dbReference type="EC" id="1.17.1.8"/>
    </reaction>
</comment>
<dbReference type="GO" id="GO:0009089">
    <property type="term" value="P:lysine biosynthetic process via diaminopimelate"/>
    <property type="evidence" value="ECO:0007669"/>
    <property type="project" value="UniProtKB-UniRule"/>
</dbReference>
<feature type="binding site" evidence="13">
    <location>
        <begin position="99"/>
        <end position="101"/>
    </location>
    <ligand>
        <name>NAD(+)</name>
        <dbReference type="ChEBI" id="CHEBI:57540"/>
    </ligand>
</feature>
<dbReference type="FunFam" id="3.30.360.10:FF:000004">
    <property type="entry name" value="4-hydroxy-tetrahydrodipicolinate reductase"/>
    <property type="match status" value="1"/>
</dbReference>
<dbReference type="PANTHER" id="PTHR20836">
    <property type="entry name" value="DIHYDRODIPICOLINATE REDUCTASE"/>
    <property type="match status" value="1"/>
</dbReference>
<dbReference type="SUPFAM" id="SSF55347">
    <property type="entry name" value="Glyceraldehyde-3-phosphate dehydrogenase-like, C-terminal domain"/>
    <property type="match status" value="1"/>
</dbReference>
<evidence type="ECO:0000256" key="7">
    <source>
        <dbReference type="ARBA" id="ARBA00023027"/>
    </source>
</evidence>
<dbReference type="GO" id="GO:0051287">
    <property type="term" value="F:NAD binding"/>
    <property type="evidence" value="ECO:0007669"/>
    <property type="project" value="UniProtKB-UniRule"/>
</dbReference>
<evidence type="ECO:0000256" key="1">
    <source>
        <dbReference type="ARBA" id="ARBA00006642"/>
    </source>
</evidence>
<evidence type="ECO:0000313" key="16">
    <source>
        <dbReference type="EMBL" id="PMP63807.1"/>
    </source>
</evidence>
<feature type="active site" description="Proton donor/acceptor" evidence="13">
    <location>
        <position position="157"/>
    </location>
</feature>
<accession>A0A2N7PKN5</accession>
<feature type="domain" description="Dihydrodipicolinate reductase C-terminal" evidence="15">
    <location>
        <begin position="130"/>
        <end position="265"/>
    </location>
</feature>
<dbReference type="Gene3D" id="3.40.50.720">
    <property type="entry name" value="NAD(P)-binding Rossmann-like Domain"/>
    <property type="match status" value="1"/>
</dbReference>
<sequence length="270" mass="29598">MPVKAIIAGAAGRMGRTITQLIFQNPEIDVVAAFEAPDNPYVGRDLGEIIGLPKTGIIIEDSLEKIIEKGDVIIDFTFHKASLNHARINAKYGKAMVLGTTGFSKEELSEIHNLAKDHFPLVQDYNMSMGVNLLTKLVEITARVLSEGYDIEIIEAHHRMKKDAPSGTALKLAQAIARVLKRGEENFRFCREGIIGERPSQEIGIQTIRGGDIVGEHTVMFAGIGERIELTHRASSRETFARGAIRAALWVVGKAPGVYTMLDVLGLKEL</sequence>
<evidence type="ECO:0000256" key="6">
    <source>
        <dbReference type="ARBA" id="ARBA00023002"/>
    </source>
</evidence>
<dbReference type="Pfam" id="PF01113">
    <property type="entry name" value="DapB_N"/>
    <property type="match status" value="1"/>
</dbReference>
<name>A0A2N7PKN5_9BACT</name>
<reference evidence="16 17" key="1">
    <citation type="submission" date="2018-01" db="EMBL/GenBank/DDBJ databases">
        <title>Metagenomic assembled genomes from two thermal pools in the Uzon Caldera, Kamchatka, Russia.</title>
        <authorList>
            <person name="Wilkins L."/>
            <person name="Ettinger C."/>
        </authorList>
    </citation>
    <scope>NUCLEOTIDE SEQUENCE [LARGE SCALE GENOMIC DNA]</scope>
    <source>
        <strain evidence="16">ZAV-15</strain>
    </source>
</reference>
<comment type="caution">
    <text evidence="13">Was originally thought to be a dihydrodipicolinate reductase (DHDPR), catalyzing the conversion of dihydrodipicolinate to tetrahydrodipicolinate. However, it was shown in E.coli that the substrate of the enzymatic reaction is not dihydrodipicolinate (DHDP) but in fact (2S,4S)-4-hydroxy-2,3,4,5-tetrahydrodipicolinic acid (HTPA), the product released by the DapA-catalyzed reaction.</text>
</comment>
<dbReference type="InterPro" id="IPR023940">
    <property type="entry name" value="DHDPR_bac"/>
</dbReference>
<comment type="subunit">
    <text evidence="13">Homotetramer.</text>
</comment>
<organism evidence="16 17">
    <name type="scientific">Caldimicrobium thiodismutans</name>
    <dbReference type="NCBI Taxonomy" id="1653476"/>
    <lineage>
        <taxon>Bacteria</taxon>
        <taxon>Pseudomonadati</taxon>
        <taxon>Thermodesulfobacteriota</taxon>
        <taxon>Thermodesulfobacteria</taxon>
        <taxon>Thermodesulfobacteriales</taxon>
        <taxon>Thermodesulfobacteriaceae</taxon>
        <taxon>Caldimicrobium</taxon>
    </lineage>
</organism>
<comment type="subcellular location">
    <subcellularLocation>
        <location evidence="13">Cytoplasm</location>
    </subcellularLocation>
</comment>
<evidence type="ECO:0000256" key="9">
    <source>
        <dbReference type="ARBA" id="ARBA00037922"/>
    </source>
</evidence>
<dbReference type="Proteomes" id="UP000235731">
    <property type="component" value="Unassembled WGS sequence"/>
</dbReference>
<evidence type="ECO:0000256" key="5">
    <source>
        <dbReference type="ARBA" id="ARBA00022915"/>
    </source>
</evidence>
<keyword evidence="7 13" id="KW-0520">NAD</keyword>
<evidence type="ECO:0000256" key="13">
    <source>
        <dbReference type="HAMAP-Rule" id="MF_00102"/>
    </source>
</evidence>
<dbReference type="GO" id="GO:0008839">
    <property type="term" value="F:4-hydroxy-tetrahydrodipicolinate reductase"/>
    <property type="evidence" value="ECO:0007669"/>
    <property type="project" value="UniProtKB-UniRule"/>
</dbReference>